<evidence type="ECO:0000259" key="4">
    <source>
        <dbReference type="Pfam" id="PF07687"/>
    </source>
</evidence>
<dbReference type="InterPro" id="IPR011650">
    <property type="entry name" value="Peptidase_M20_dimer"/>
</dbReference>
<dbReference type="Gene3D" id="3.40.630.10">
    <property type="entry name" value="Zn peptidases"/>
    <property type="match status" value="1"/>
</dbReference>
<gene>
    <name evidence="5" type="ORF">B7463_g862</name>
</gene>
<reference evidence="5 6" key="1">
    <citation type="submission" date="2018-05" db="EMBL/GenBank/DDBJ databases">
        <title>Draft genome sequence of Scytalidium lignicola DSM 105466, a ubiquitous saprotrophic fungus.</title>
        <authorList>
            <person name="Buettner E."/>
            <person name="Gebauer A.M."/>
            <person name="Hofrichter M."/>
            <person name="Liers C."/>
            <person name="Kellner H."/>
        </authorList>
    </citation>
    <scope>NUCLEOTIDE SEQUENCE [LARGE SCALE GENOMIC DNA]</scope>
    <source>
        <strain evidence="5 6">DSM 105466</strain>
    </source>
</reference>
<dbReference type="GO" id="GO:0046872">
    <property type="term" value="F:metal ion binding"/>
    <property type="evidence" value="ECO:0007669"/>
    <property type="project" value="UniProtKB-KW"/>
</dbReference>
<dbReference type="InterPro" id="IPR002933">
    <property type="entry name" value="Peptidase_M20"/>
</dbReference>
<protein>
    <recommendedName>
        <fullName evidence="4">Peptidase M20 dimerisation domain-containing protein</fullName>
    </recommendedName>
</protein>
<feature type="domain" description="Peptidase M20 dimerisation" evidence="4">
    <location>
        <begin position="197"/>
        <end position="321"/>
    </location>
</feature>
<evidence type="ECO:0000313" key="6">
    <source>
        <dbReference type="Proteomes" id="UP000258309"/>
    </source>
</evidence>
<dbReference type="Pfam" id="PF07687">
    <property type="entry name" value="M20_dimer"/>
    <property type="match status" value="1"/>
</dbReference>
<dbReference type="SUPFAM" id="SSF53187">
    <property type="entry name" value="Zn-dependent exopeptidases"/>
    <property type="match status" value="1"/>
</dbReference>
<comment type="similarity">
    <text evidence="1">Belongs to the peptidase M20A family.</text>
</comment>
<dbReference type="Gene3D" id="3.30.70.360">
    <property type="match status" value="1"/>
</dbReference>
<organism evidence="5 6">
    <name type="scientific">Scytalidium lignicola</name>
    <name type="common">Hyphomycete</name>
    <dbReference type="NCBI Taxonomy" id="5539"/>
    <lineage>
        <taxon>Eukaryota</taxon>
        <taxon>Fungi</taxon>
        <taxon>Dikarya</taxon>
        <taxon>Ascomycota</taxon>
        <taxon>Pezizomycotina</taxon>
        <taxon>Leotiomycetes</taxon>
        <taxon>Leotiomycetes incertae sedis</taxon>
        <taxon>Scytalidium</taxon>
    </lineage>
</organism>
<keyword evidence="3" id="KW-0378">Hydrolase</keyword>
<dbReference type="GO" id="GO:0016787">
    <property type="term" value="F:hydrolase activity"/>
    <property type="evidence" value="ECO:0007669"/>
    <property type="project" value="UniProtKB-KW"/>
</dbReference>
<evidence type="ECO:0000313" key="5">
    <source>
        <dbReference type="EMBL" id="RFU35446.1"/>
    </source>
</evidence>
<proteinExistence type="inferred from homology"/>
<feature type="non-terminal residue" evidence="5">
    <location>
        <position position="1"/>
    </location>
</feature>
<keyword evidence="6" id="KW-1185">Reference proteome</keyword>
<evidence type="ECO:0000256" key="3">
    <source>
        <dbReference type="ARBA" id="ARBA00022801"/>
    </source>
</evidence>
<dbReference type="Proteomes" id="UP000258309">
    <property type="component" value="Unassembled WGS sequence"/>
</dbReference>
<sequence length="426" mass="45114">MSPSAAPQEGQESYLIQQVALRNADLISATQILVQTPSPNPPGDTTAVAKVAIDLLSKISGASTTIHETDPGTVNLVCRISSGRPGKRLVFNGHLDTYPVCEHLPWTVPPLGGTINDGRLYGRGVSDMKAGVAAMIIAAGVLADHKELWSGELILTLAGDEENGGRMGTEWLLHNVEGVKGDAVVNADVGSPRVIRVGEKGILWFEITAEGVAGHGAHVHKGINAIDRLRKALDAAQLIEKLPFESPSEVTDTIAAAQEVSEELSGKGESNTLRSITFNVGVINGGVSPNLMPSEASAKCDIRLPVGVSLAQVNEHLDTHLGPMEGISWKPIQMYEPTWTSPSENIVASALQASALVLDEGLKPVANMRVGGSDTRLFRLAGIPSVVVGCTPFGMGAEDEHVLLKELLQVAQIHALIGYDFLKRDK</sequence>
<evidence type="ECO:0000256" key="1">
    <source>
        <dbReference type="ARBA" id="ARBA00006247"/>
    </source>
</evidence>
<dbReference type="InterPro" id="IPR036264">
    <property type="entry name" value="Bact_exopeptidase_dim_dom"/>
</dbReference>
<dbReference type="OrthoDB" id="10059875at2759"/>
<name>A0A3E2HQ14_SCYLI</name>
<feature type="non-terminal residue" evidence="5">
    <location>
        <position position="426"/>
    </location>
</feature>
<keyword evidence="2" id="KW-0479">Metal-binding</keyword>
<dbReference type="OMA" id="STFEPTM"/>
<dbReference type="STRING" id="5539.A0A3E2HQ14"/>
<dbReference type="Pfam" id="PF01546">
    <property type="entry name" value="Peptidase_M20"/>
    <property type="match status" value="1"/>
</dbReference>
<dbReference type="EMBL" id="NCSJ02000008">
    <property type="protein sequence ID" value="RFU35446.1"/>
    <property type="molecule type" value="Genomic_DNA"/>
</dbReference>
<evidence type="ECO:0000256" key="2">
    <source>
        <dbReference type="ARBA" id="ARBA00022723"/>
    </source>
</evidence>
<dbReference type="PANTHER" id="PTHR43808">
    <property type="entry name" value="ACETYLORNITHINE DEACETYLASE"/>
    <property type="match status" value="1"/>
</dbReference>
<accession>A0A3E2HQ14</accession>
<comment type="caution">
    <text evidence="5">The sequence shown here is derived from an EMBL/GenBank/DDBJ whole genome shotgun (WGS) entry which is preliminary data.</text>
</comment>
<dbReference type="SUPFAM" id="SSF55031">
    <property type="entry name" value="Bacterial exopeptidase dimerisation domain"/>
    <property type="match status" value="1"/>
</dbReference>
<dbReference type="InterPro" id="IPR050072">
    <property type="entry name" value="Peptidase_M20A"/>
</dbReference>
<dbReference type="PANTHER" id="PTHR43808:SF32">
    <property type="entry name" value="ARGE_DAPE-RELATED DEACYLASE"/>
    <property type="match status" value="1"/>
</dbReference>
<dbReference type="AlphaFoldDB" id="A0A3E2HQ14"/>